<proteinExistence type="inferred from homology"/>
<accession>A0A7W9S5D9</accession>
<organism evidence="13 14">
    <name type="scientific">Aquamicrobium lusatiense</name>
    <dbReference type="NCBI Taxonomy" id="89772"/>
    <lineage>
        <taxon>Bacteria</taxon>
        <taxon>Pseudomonadati</taxon>
        <taxon>Pseudomonadota</taxon>
        <taxon>Alphaproteobacteria</taxon>
        <taxon>Hyphomicrobiales</taxon>
        <taxon>Phyllobacteriaceae</taxon>
        <taxon>Aquamicrobium</taxon>
    </lineage>
</organism>
<dbReference type="PANTHER" id="PTHR37425">
    <property type="match status" value="1"/>
</dbReference>
<name>A0A7W9S5D9_9HYPH</name>
<evidence type="ECO:0000256" key="4">
    <source>
        <dbReference type="ARBA" id="ARBA00022723"/>
    </source>
</evidence>
<dbReference type="Pfam" id="PF05951">
    <property type="entry name" value="Peptidase_M15_2"/>
    <property type="match status" value="1"/>
</dbReference>
<feature type="region of interest" description="Disordered" evidence="12">
    <location>
        <begin position="451"/>
        <end position="484"/>
    </location>
</feature>
<dbReference type="InterPro" id="IPR010275">
    <property type="entry name" value="MepK"/>
</dbReference>
<comment type="pathway">
    <text evidence="2">Cell wall biogenesis; cell wall polysaccharide biosynthesis.</text>
</comment>
<evidence type="ECO:0000256" key="6">
    <source>
        <dbReference type="ARBA" id="ARBA00022801"/>
    </source>
</evidence>
<feature type="region of interest" description="Disordered" evidence="12">
    <location>
        <begin position="236"/>
        <end position="256"/>
    </location>
</feature>
<evidence type="ECO:0000256" key="1">
    <source>
        <dbReference type="ARBA" id="ARBA00001947"/>
    </source>
</evidence>
<gene>
    <name evidence="13" type="ORF">HNR59_003023</name>
</gene>
<evidence type="ECO:0000256" key="10">
    <source>
        <dbReference type="ARBA" id="ARBA00093448"/>
    </source>
</evidence>
<evidence type="ECO:0000313" key="13">
    <source>
        <dbReference type="EMBL" id="MBB6013634.1"/>
    </source>
</evidence>
<dbReference type="InterPro" id="IPR009045">
    <property type="entry name" value="Zn_M74/Hedgehog-like"/>
</dbReference>
<evidence type="ECO:0000256" key="7">
    <source>
        <dbReference type="ARBA" id="ARBA00022833"/>
    </source>
</evidence>
<keyword evidence="14" id="KW-1185">Reference proteome</keyword>
<evidence type="ECO:0000256" key="12">
    <source>
        <dbReference type="SAM" id="MobiDB-lite"/>
    </source>
</evidence>
<evidence type="ECO:0000256" key="9">
    <source>
        <dbReference type="ARBA" id="ARBA00023316"/>
    </source>
</evidence>
<comment type="cofactor">
    <cofactor evidence="1">
        <name>Zn(2+)</name>
        <dbReference type="ChEBI" id="CHEBI:29105"/>
    </cofactor>
</comment>
<comment type="caution">
    <text evidence="13">The sequence shown here is derived from an EMBL/GenBank/DDBJ whole genome shotgun (WGS) entry which is preliminary data.</text>
</comment>
<reference evidence="13 14" key="1">
    <citation type="submission" date="2020-08" db="EMBL/GenBank/DDBJ databases">
        <title>Genomic Encyclopedia of Type Strains, Phase IV (KMG-IV): sequencing the most valuable type-strain genomes for metagenomic binning, comparative biology and taxonomic classification.</title>
        <authorList>
            <person name="Goeker M."/>
        </authorList>
    </citation>
    <scope>NUCLEOTIDE SEQUENCE [LARGE SCALE GENOMIC DNA]</scope>
    <source>
        <strain evidence="13 14">DSM 11099</strain>
    </source>
</reference>
<dbReference type="Gene3D" id="3.30.1380.10">
    <property type="match status" value="1"/>
</dbReference>
<dbReference type="SUPFAM" id="SSF55166">
    <property type="entry name" value="Hedgehog/DD-peptidase"/>
    <property type="match status" value="1"/>
</dbReference>
<keyword evidence="3" id="KW-0645">Protease</keyword>
<dbReference type="AlphaFoldDB" id="A0A7W9S5D9"/>
<dbReference type="GO" id="GO:0071555">
    <property type="term" value="P:cell wall organization"/>
    <property type="evidence" value="ECO:0007669"/>
    <property type="project" value="UniProtKB-KW"/>
</dbReference>
<evidence type="ECO:0000256" key="11">
    <source>
        <dbReference type="ARBA" id="ARBA00093666"/>
    </source>
</evidence>
<evidence type="ECO:0000256" key="5">
    <source>
        <dbReference type="ARBA" id="ARBA00022729"/>
    </source>
</evidence>
<keyword evidence="8" id="KW-0482">Metalloprotease</keyword>
<dbReference type="EMBL" id="JACHEU010000002">
    <property type="protein sequence ID" value="MBB6013634.1"/>
    <property type="molecule type" value="Genomic_DNA"/>
</dbReference>
<feature type="compositionally biased region" description="Low complexity" evidence="12">
    <location>
        <begin position="451"/>
        <end position="462"/>
    </location>
</feature>
<evidence type="ECO:0000256" key="3">
    <source>
        <dbReference type="ARBA" id="ARBA00022670"/>
    </source>
</evidence>
<feature type="compositionally biased region" description="Low complexity" evidence="12">
    <location>
        <begin position="236"/>
        <end position="253"/>
    </location>
</feature>
<keyword evidence="4" id="KW-0479">Metal-binding</keyword>
<dbReference type="GO" id="GO:0008237">
    <property type="term" value="F:metallopeptidase activity"/>
    <property type="evidence" value="ECO:0007669"/>
    <property type="project" value="UniProtKB-KW"/>
</dbReference>
<keyword evidence="5" id="KW-0732">Signal</keyword>
<comment type="similarity">
    <text evidence="10">Belongs to the peptidase M15 family.</text>
</comment>
<evidence type="ECO:0000313" key="14">
    <source>
        <dbReference type="Proteomes" id="UP000533306"/>
    </source>
</evidence>
<keyword evidence="9" id="KW-0961">Cell wall biogenesis/degradation</keyword>
<keyword evidence="7" id="KW-0862">Zinc</keyword>
<dbReference type="PANTHER" id="PTHR37425:SF1">
    <property type="entry name" value="OUTER MEMBRANE PROTEIN"/>
    <property type="match status" value="1"/>
</dbReference>
<dbReference type="GO" id="GO:0046872">
    <property type="term" value="F:metal ion binding"/>
    <property type="evidence" value="ECO:0007669"/>
    <property type="project" value="UniProtKB-KW"/>
</dbReference>
<keyword evidence="6" id="KW-0378">Hydrolase</keyword>
<sequence>MRTLKLHNLHTKEKAEIVFKRNGRYDQDGLKKLNVFLRDWRRNEPTKMDPRLMDLVWEAYRASGSREYIHVVSAYRSPATNNMLRGRSKGVAQKSQHMLGKAMDFFIPGVPLKKLRDIGLKMQGGGVGYYPTSGSPFVHMDVGNVRHWPGISRKELASVFPDGKTLHVPSDGKPLPGYEQALAAYKSRNAAGAPAIALAGPTTSGKSGKSGGLLAALFRGGGADEDEDNSVAVAAAPAPKKPVASAPASAQAKKPAEPLPGIAVISPDRANRAEIPQLADEPVQETPETIIAALPVRSIPVPGAAPRPRAEVGVQTPDQVPFGIADVNPIQTAAVPPANVPFAQASAEPPPQVAANESVPVPSFRPRESTASQNLTALAALEVDEALPASDAVVAAVPTARPNDEVKALLAEAEKKTEDLAEYQVAAVPTPRSAFVDPADVDAAPAASPRSAAIATPADPAGAIGGSVKTTRKAARPTPDVAKPEPKAVVVSAEPKLARWALNSGEHVEKAANATTAPRYAYNLVRTAPTEVYTTGFQARNEMGKANQFTGTAVNFLSVAKFETKVN</sequence>
<protein>
    <recommendedName>
        <fullName evidence="11">Murein endopeptidase K</fullName>
    </recommendedName>
</protein>
<evidence type="ECO:0000256" key="2">
    <source>
        <dbReference type="ARBA" id="ARBA00004776"/>
    </source>
</evidence>
<dbReference type="Proteomes" id="UP000533306">
    <property type="component" value="Unassembled WGS sequence"/>
</dbReference>
<dbReference type="GO" id="GO:0006508">
    <property type="term" value="P:proteolysis"/>
    <property type="evidence" value="ECO:0007669"/>
    <property type="project" value="UniProtKB-KW"/>
</dbReference>
<evidence type="ECO:0000256" key="8">
    <source>
        <dbReference type="ARBA" id="ARBA00023049"/>
    </source>
</evidence>
<dbReference type="CDD" id="cd14844">
    <property type="entry name" value="Zn-DD-carboxypeptidase_like"/>
    <property type="match status" value="1"/>
</dbReference>